<dbReference type="Pfam" id="PF03358">
    <property type="entry name" value="FMN_red"/>
    <property type="match status" value="1"/>
</dbReference>
<name>A0A7D7L0H2_KOCVA</name>
<dbReference type="PANTHER" id="PTHR30543">
    <property type="entry name" value="CHROMATE REDUCTASE"/>
    <property type="match status" value="1"/>
</dbReference>
<dbReference type="SUPFAM" id="SSF52218">
    <property type="entry name" value="Flavoproteins"/>
    <property type="match status" value="1"/>
</dbReference>
<dbReference type="Gene3D" id="3.40.50.360">
    <property type="match status" value="1"/>
</dbReference>
<dbReference type="GO" id="GO:0005829">
    <property type="term" value="C:cytosol"/>
    <property type="evidence" value="ECO:0007669"/>
    <property type="project" value="TreeGrafter"/>
</dbReference>
<reference evidence="3" key="1">
    <citation type="submission" date="2017-08" db="EMBL/GenBank/DDBJ databases">
        <title>Draft Genome Sequence of Kocuria varians 80.</title>
        <authorList>
            <person name="Minaev M."/>
            <person name="Kurbakov K.A."/>
            <person name="Solodovnikova G.I."/>
            <person name="Kuznetsova O.A."/>
            <person name="Lisitsyn A.B."/>
        </authorList>
    </citation>
    <scope>NUCLEOTIDE SEQUENCE [LARGE SCALE GENOMIC DNA]</scope>
    <source>
        <strain evidence="3">80</strain>
    </source>
</reference>
<evidence type="ECO:0000313" key="2">
    <source>
        <dbReference type="EMBL" id="QMS57266.1"/>
    </source>
</evidence>
<dbReference type="RefSeq" id="WP_094394090.1">
    <property type="nucleotide sequence ID" value="NZ_CP059343.1"/>
</dbReference>
<evidence type="ECO:0000259" key="1">
    <source>
        <dbReference type="Pfam" id="PF03358"/>
    </source>
</evidence>
<accession>A0A7D7L0H2</accession>
<dbReference type="InterPro" id="IPR005025">
    <property type="entry name" value="FMN_Rdtase-like_dom"/>
</dbReference>
<dbReference type="Proteomes" id="UP000216825">
    <property type="component" value="Chromosome"/>
</dbReference>
<dbReference type="AlphaFoldDB" id="A0A7D7L0H2"/>
<dbReference type="EMBL" id="CP059343">
    <property type="protein sequence ID" value="QMS57266.1"/>
    <property type="molecule type" value="Genomic_DNA"/>
</dbReference>
<protein>
    <submittedName>
        <fullName evidence="2">Chromate reductase</fullName>
        <ecNumber evidence="2">1.6.5.2</ecNumber>
    </submittedName>
</protein>
<dbReference type="InterPro" id="IPR029039">
    <property type="entry name" value="Flavoprotein-like_sf"/>
</dbReference>
<dbReference type="KEGG" id="kvr:CIB50_0001999"/>
<sequence length="188" mass="19890">MKALIIIGSTRPVRVGDQIAGVVDRIMRERGVDTEVVDLRELNLPLLDEPKAAATGQYAHDHTRNWAATVNDADAVVVVTPQYNGGYPAGLKNAVDYLYNEWKGKPGAIISYGGHGGGKAYDQLVQVLSFVGLQLDPEGVKLSLARDAYGDNGTLTDAEAAISAQADEIAALADRVLAAMTEKDGAQG</sequence>
<organism evidence="2 3">
    <name type="scientific">Kocuria varians</name>
    <name type="common">Micrococcus varians</name>
    <dbReference type="NCBI Taxonomy" id="1272"/>
    <lineage>
        <taxon>Bacteria</taxon>
        <taxon>Bacillati</taxon>
        <taxon>Actinomycetota</taxon>
        <taxon>Actinomycetes</taxon>
        <taxon>Micrococcales</taxon>
        <taxon>Micrococcaceae</taxon>
        <taxon>Kocuria</taxon>
    </lineage>
</organism>
<dbReference type="EC" id="1.6.5.2" evidence="2"/>
<dbReference type="InterPro" id="IPR050712">
    <property type="entry name" value="NAD(P)H-dep_reductase"/>
</dbReference>
<keyword evidence="3" id="KW-1185">Reference proteome</keyword>
<dbReference type="GO" id="GO:0003955">
    <property type="term" value="F:NAD(P)H dehydrogenase (quinone) activity"/>
    <property type="evidence" value="ECO:0007669"/>
    <property type="project" value="UniProtKB-EC"/>
</dbReference>
<dbReference type="GO" id="GO:0010181">
    <property type="term" value="F:FMN binding"/>
    <property type="evidence" value="ECO:0007669"/>
    <property type="project" value="TreeGrafter"/>
</dbReference>
<reference evidence="2 3" key="2">
    <citation type="submission" date="2020-07" db="EMBL/GenBank/DDBJ databases">
        <title>Genome of starter culture bacteria Kocuria salsicia reveals its technological properties and safety for usage in meat industry.</title>
        <authorList>
            <person name="Michael M."/>
            <person name="Konstantin K."/>
            <person name="Evgenii K."/>
            <person name="Galina S."/>
            <person name="Oksana K."/>
            <person name="Andrei L."/>
        </authorList>
    </citation>
    <scope>NUCLEOTIDE SEQUENCE [LARGE SCALE GENOMIC DNA]</scope>
    <source>
        <strain evidence="2 3">80</strain>
    </source>
</reference>
<feature type="domain" description="NADPH-dependent FMN reductase-like" evidence="1">
    <location>
        <begin position="1"/>
        <end position="134"/>
    </location>
</feature>
<keyword evidence="2" id="KW-0560">Oxidoreductase</keyword>
<proteinExistence type="predicted"/>
<dbReference type="PANTHER" id="PTHR30543:SF21">
    <property type="entry name" value="NAD(P)H-DEPENDENT FMN REDUCTASE LOT6"/>
    <property type="match status" value="1"/>
</dbReference>
<evidence type="ECO:0000313" key="3">
    <source>
        <dbReference type="Proteomes" id="UP000216825"/>
    </source>
</evidence>
<gene>
    <name evidence="2" type="ORF">CIB50_0001999</name>
</gene>